<keyword evidence="1" id="KW-0732">Signal</keyword>
<dbReference type="AlphaFoldDB" id="A0A1V4IT05"/>
<dbReference type="Pfam" id="PF08239">
    <property type="entry name" value="SH3_3"/>
    <property type="match status" value="1"/>
</dbReference>
<evidence type="ECO:0000313" key="3">
    <source>
        <dbReference type="EMBL" id="OPJ62597.1"/>
    </source>
</evidence>
<comment type="caution">
    <text evidence="3">The sequence shown here is derived from an EMBL/GenBank/DDBJ whole genome shotgun (WGS) entry which is preliminary data.</text>
</comment>
<dbReference type="OrthoDB" id="2456297at2"/>
<accession>A0A1V4IT05</accession>
<dbReference type="SMART" id="SM00287">
    <property type="entry name" value="SH3b"/>
    <property type="match status" value="1"/>
</dbReference>
<gene>
    <name evidence="3" type="ORF">CLORY_17270</name>
</gene>
<sequence length="173" mass="19512">MKKIIPLLLSICLLTLCLTFNSTEAQAASYDKAYAAESLTVKSSAGTSYKTLGTINAGTTVKVYGGVAIGKDQNDWYSCKQYGWSKIKYKNKYAWVKTHELSFANPYSWVPGIKSKTINKIMKDYVSKKDKTKLEKSYVSSNQGYYTLYIKFNGKGEWNQLVVINCKTGWYHG</sequence>
<feature type="chain" id="PRO_5013070547" description="SH3b domain-containing protein" evidence="1">
    <location>
        <begin position="28"/>
        <end position="173"/>
    </location>
</feature>
<protein>
    <recommendedName>
        <fullName evidence="2">SH3b domain-containing protein</fullName>
    </recommendedName>
</protein>
<dbReference type="Proteomes" id="UP000190080">
    <property type="component" value="Unassembled WGS sequence"/>
</dbReference>
<evidence type="ECO:0000259" key="2">
    <source>
        <dbReference type="PROSITE" id="PS51781"/>
    </source>
</evidence>
<reference evidence="3 4" key="1">
    <citation type="submission" date="2017-03" db="EMBL/GenBank/DDBJ databases">
        <title>Genome sequence of Clostridium oryzae DSM 28571.</title>
        <authorList>
            <person name="Poehlein A."/>
            <person name="Daniel R."/>
        </authorList>
    </citation>
    <scope>NUCLEOTIDE SEQUENCE [LARGE SCALE GENOMIC DNA]</scope>
    <source>
        <strain evidence="3 4">DSM 28571</strain>
    </source>
</reference>
<dbReference type="RefSeq" id="WP_079423311.1">
    <property type="nucleotide sequence ID" value="NZ_MZGV01000014.1"/>
</dbReference>
<evidence type="ECO:0000256" key="1">
    <source>
        <dbReference type="SAM" id="SignalP"/>
    </source>
</evidence>
<dbReference type="Pfam" id="PF18708">
    <property type="entry name" value="MapZ_C2"/>
    <property type="match status" value="1"/>
</dbReference>
<feature type="domain" description="SH3b" evidence="2">
    <location>
        <begin position="27"/>
        <end position="105"/>
    </location>
</feature>
<dbReference type="Gene3D" id="2.30.30.40">
    <property type="entry name" value="SH3 Domains"/>
    <property type="match status" value="1"/>
</dbReference>
<feature type="signal peptide" evidence="1">
    <location>
        <begin position="1"/>
        <end position="27"/>
    </location>
</feature>
<dbReference type="InterPro" id="IPR040532">
    <property type="entry name" value="MapZ_C2"/>
</dbReference>
<dbReference type="InterPro" id="IPR003646">
    <property type="entry name" value="SH3-like_bac-type"/>
</dbReference>
<dbReference type="PROSITE" id="PS51781">
    <property type="entry name" value="SH3B"/>
    <property type="match status" value="1"/>
</dbReference>
<evidence type="ECO:0000313" key="4">
    <source>
        <dbReference type="Proteomes" id="UP000190080"/>
    </source>
</evidence>
<proteinExistence type="predicted"/>
<keyword evidence="4" id="KW-1185">Reference proteome</keyword>
<name>A0A1V4IT05_9CLOT</name>
<organism evidence="3 4">
    <name type="scientific">Clostridium oryzae</name>
    <dbReference type="NCBI Taxonomy" id="1450648"/>
    <lineage>
        <taxon>Bacteria</taxon>
        <taxon>Bacillati</taxon>
        <taxon>Bacillota</taxon>
        <taxon>Clostridia</taxon>
        <taxon>Eubacteriales</taxon>
        <taxon>Clostridiaceae</taxon>
        <taxon>Clostridium</taxon>
    </lineage>
</organism>
<dbReference type="EMBL" id="MZGV01000014">
    <property type="protein sequence ID" value="OPJ62597.1"/>
    <property type="molecule type" value="Genomic_DNA"/>
</dbReference>
<dbReference type="STRING" id="1450648.CLORY_17270"/>